<dbReference type="CDD" id="cd02440">
    <property type="entry name" value="AdoMet_MTases"/>
    <property type="match status" value="1"/>
</dbReference>
<dbReference type="Proteomes" id="UP000241818">
    <property type="component" value="Unassembled WGS sequence"/>
</dbReference>
<proteinExistence type="predicted"/>
<dbReference type="InterPro" id="IPR029063">
    <property type="entry name" value="SAM-dependent_MTases_sf"/>
</dbReference>
<dbReference type="AlphaFoldDB" id="A0A2T3B177"/>
<reference evidence="1 2" key="1">
    <citation type="journal article" date="2018" name="New Phytol.">
        <title>Comparative genomics and transcriptomics depict ericoid mycorrhizal fungi as versatile saprotrophs and plant mutualists.</title>
        <authorList>
            <person name="Martino E."/>
            <person name="Morin E."/>
            <person name="Grelet G.A."/>
            <person name="Kuo A."/>
            <person name="Kohler A."/>
            <person name="Daghino S."/>
            <person name="Barry K.W."/>
            <person name="Cichocki N."/>
            <person name="Clum A."/>
            <person name="Dockter R.B."/>
            <person name="Hainaut M."/>
            <person name="Kuo R.C."/>
            <person name="LaButti K."/>
            <person name="Lindahl B.D."/>
            <person name="Lindquist E.A."/>
            <person name="Lipzen A."/>
            <person name="Khouja H.R."/>
            <person name="Magnuson J."/>
            <person name="Murat C."/>
            <person name="Ohm R.A."/>
            <person name="Singer S.W."/>
            <person name="Spatafora J.W."/>
            <person name="Wang M."/>
            <person name="Veneault-Fourrey C."/>
            <person name="Henrissat B."/>
            <person name="Grigoriev I.V."/>
            <person name="Martin F.M."/>
            <person name="Perotto S."/>
        </authorList>
    </citation>
    <scope>NUCLEOTIDE SEQUENCE [LARGE SCALE GENOMIC DNA]</scope>
    <source>
        <strain evidence="1 2">ATCC 22711</strain>
    </source>
</reference>
<accession>A0A2T3B177</accession>
<dbReference type="InParanoid" id="A0A2T3B177"/>
<dbReference type="RefSeq" id="XP_024720663.1">
    <property type="nucleotide sequence ID" value="XM_024860742.1"/>
</dbReference>
<organism evidence="1 2">
    <name type="scientific">Amorphotheca resinae ATCC 22711</name>
    <dbReference type="NCBI Taxonomy" id="857342"/>
    <lineage>
        <taxon>Eukaryota</taxon>
        <taxon>Fungi</taxon>
        <taxon>Dikarya</taxon>
        <taxon>Ascomycota</taxon>
        <taxon>Pezizomycotina</taxon>
        <taxon>Leotiomycetes</taxon>
        <taxon>Helotiales</taxon>
        <taxon>Amorphothecaceae</taxon>
        <taxon>Amorphotheca</taxon>
    </lineage>
</organism>
<dbReference type="Gene3D" id="3.40.50.150">
    <property type="entry name" value="Vaccinia Virus protein VP39"/>
    <property type="match status" value="1"/>
</dbReference>
<protein>
    <recommendedName>
        <fullName evidence="3">Methyltransferase domain-containing protein</fullName>
    </recommendedName>
</protein>
<dbReference type="PANTHER" id="PTHR43591:SF10">
    <property type="entry name" value="ABC TRANSMEMBRANE TYPE-1 DOMAIN-CONTAINING PROTEIN-RELATED"/>
    <property type="match status" value="1"/>
</dbReference>
<dbReference type="GeneID" id="36568823"/>
<dbReference type="PANTHER" id="PTHR43591">
    <property type="entry name" value="METHYLTRANSFERASE"/>
    <property type="match status" value="1"/>
</dbReference>
<evidence type="ECO:0000313" key="2">
    <source>
        <dbReference type="Proteomes" id="UP000241818"/>
    </source>
</evidence>
<dbReference type="GO" id="GO:0008168">
    <property type="term" value="F:methyltransferase activity"/>
    <property type="evidence" value="ECO:0007669"/>
    <property type="project" value="TreeGrafter"/>
</dbReference>
<sequence>SHEVWRQALKGRLTTIPLRNPQRILDMGTGTGIWSIDMGYLYPSAFVIGTDVSQIQPSWVPPNVKFIMDNFNASVYREVKTYDMIHMRDLLGCVEDWPSLIAKCFRSLEPGGWLEVAEPSIHILPFDPSGPVPIPAFSDWANTFVKAGEETGMSFDVASNIAGWLTEAGFVNVKLEKITVPVGRKTQLGRYNQARLH</sequence>
<dbReference type="EMBL" id="KZ679011">
    <property type="protein sequence ID" value="PSS18311.1"/>
    <property type="molecule type" value="Genomic_DNA"/>
</dbReference>
<dbReference type="OrthoDB" id="2013972at2759"/>
<evidence type="ECO:0000313" key="1">
    <source>
        <dbReference type="EMBL" id="PSS18311.1"/>
    </source>
</evidence>
<dbReference type="Pfam" id="PF13489">
    <property type="entry name" value="Methyltransf_23"/>
    <property type="match status" value="1"/>
</dbReference>
<name>A0A2T3B177_AMORE</name>
<dbReference type="SUPFAM" id="SSF53335">
    <property type="entry name" value="S-adenosyl-L-methionine-dependent methyltransferases"/>
    <property type="match status" value="1"/>
</dbReference>
<feature type="non-terminal residue" evidence="1">
    <location>
        <position position="1"/>
    </location>
</feature>
<keyword evidence="2" id="KW-1185">Reference proteome</keyword>
<gene>
    <name evidence="1" type="ORF">M430DRAFT_101784</name>
</gene>
<evidence type="ECO:0008006" key="3">
    <source>
        <dbReference type="Google" id="ProtNLM"/>
    </source>
</evidence>